<protein>
    <submittedName>
        <fullName evidence="1">Uncharacterized protein</fullName>
    </submittedName>
</protein>
<keyword evidence="2" id="KW-1185">Reference proteome</keyword>
<name>R1IJV6_9GAMM</name>
<dbReference type="AlphaFoldDB" id="R1IJV6"/>
<reference evidence="1 2" key="1">
    <citation type="journal article" date="2014" name="PLoS ONE">
        <title>Grimontia indica AK16(T), sp. nov., Isolated from a Seawater Sample Reports the Presence of Pathogenic Genes Similar to Vibrio Genus.</title>
        <authorList>
            <person name="Singh A."/>
            <person name="Vaidya B."/>
            <person name="Khatri I."/>
            <person name="Srinivas T.N."/>
            <person name="Subramanian S."/>
            <person name="Korpole S."/>
            <person name="Pinnaka A.K."/>
        </authorList>
    </citation>
    <scope>NUCLEOTIDE SEQUENCE [LARGE SCALE GENOMIC DNA]</scope>
    <source>
        <strain evidence="1 2">AK16</strain>
    </source>
</reference>
<dbReference type="EMBL" id="ANFM02000042">
    <property type="protein sequence ID" value="EOD77772.1"/>
    <property type="molecule type" value="Genomic_DNA"/>
</dbReference>
<dbReference type="eggNOG" id="ENOG5031P4F">
    <property type="taxonomic scope" value="Bacteria"/>
</dbReference>
<dbReference type="RefSeq" id="WP_002541370.1">
    <property type="nucleotide sequence ID" value="NZ_ANFM02000042.1"/>
</dbReference>
<dbReference type="Proteomes" id="UP000011223">
    <property type="component" value="Unassembled WGS sequence"/>
</dbReference>
<comment type="caution">
    <text evidence="1">The sequence shown here is derived from an EMBL/GenBank/DDBJ whole genome shotgun (WGS) entry which is preliminary data.</text>
</comment>
<gene>
    <name evidence="1" type="ORF">D515_03534</name>
</gene>
<accession>R1IJV6</accession>
<sequence>MAKLAGISLHLDIPFHEIEVGEAELYIKRVAENYADLLFGNDLKLKVRIYEGSIKVYLGIIGSIYLAIGQYGSFRSGCDYLIKDAKMFKELVVSELVKNGVSEHDIVSKTKEHCDPDKIRRVLLAIERLESKPNLSGSETATELSKIKTSVRNICRNLNDKDIGLFASSLDPKYVPEDRPIPELAERYRIMAREEEIAYFPPKGSNEKLVNKAFKADSQRLAL</sequence>
<evidence type="ECO:0000313" key="1">
    <source>
        <dbReference type="EMBL" id="EOD77772.1"/>
    </source>
</evidence>
<organism evidence="1 2">
    <name type="scientific">Grimontia indica</name>
    <dbReference type="NCBI Taxonomy" id="1056512"/>
    <lineage>
        <taxon>Bacteria</taxon>
        <taxon>Pseudomonadati</taxon>
        <taxon>Pseudomonadota</taxon>
        <taxon>Gammaproteobacteria</taxon>
        <taxon>Vibrionales</taxon>
        <taxon>Vibrionaceae</taxon>
        <taxon>Grimontia</taxon>
    </lineage>
</organism>
<evidence type="ECO:0000313" key="2">
    <source>
        <dbReference type="Proteomes" id="UP000011223"/>
    </source>
</evidence>
<proteinExistence type="predicted"/>